<dbReference type="EMBL" id="CACRSZ010000085">
    <property type="protein sequence ID" value="VYT49627.1"/>
    <property type="molecule type" value="Genomic_DNA"/>
</dbReference>
<feature type="domain" description="Arm DNA-binding" evidence="1">
    <location>
        <begin position="10"/>
        <end position="95"/>
    </location>
</feature>
<dbReference type="RefSeq" id="WP_259001762.1">
    <property type="nucleotide sequence ID" value="NZ_CACRSZ010000085.1"/>
</dbReference>
<proteinExistence type="predicted"/>
<protein>
    <recommendedName>
        <fullName evidence="1">Arm DNA-binding domain-containing protein</fullName>
    </recommendedName>
</protein>
<evidence type="ECO:0000259" key="1">
    <source>
        <dbReference type="Pfam" id="PF17293"/>
    </source>
</evidence>
<dbReference type="AlphaFoldDB" id="A0A6N2X6Q8"/>
<dbReference type="Pfam" id="PF17293">
    <property type="entry name" value="Arm-DNA-bind_5"/>
    <property type="match status" value="1"/>
</dbReference>
<sequence length="138" mass="16117">MERAIFSLLFYIRRTKLNRHGEAPILMRIAVNGVRADASIKKTILPQLWDADKGRAVDKKREEKELNLYLDAIYGRVLKIQRDMEIEGDNVTASKVLARYLGKGDFIDRSLFDIFREHNEKCRKFGWYKHGRCNSATL</sequence>
<organism evidence="2">
    <name type="scientific">Bacteroides faecis</name>
    <dbReference type="NCBI Taxonomy" id="674529"/>
    <lineage>
        <taxon>Bacteria</taxon>
        <taxon>Pseudomonadati</taxon>
        <taxon>Bacteroidota</taxon>
        <taxon>Bacteroidia</taxon>
        <taxon>Bacteroidales</taxon>
        <taxon>Bacteroidaceae</taxon>
        <taxon>Bacteroides</taxon>
    </lineage>
</organism>
<name>A0A6N2X6Q8_9BACE</name>
<evidence type="ECO:0000313" key="2">
    <source>
        <dbReference type="EMBL" id="VYT49627.1"/>
    </source>
</evidence>
<dbReference type="InterPro" id="IPR035386">
    <property type="entry name" value="Arm-DNA-bind_5"/>
</dbReference>
<reference evidence="2" key="1">
    <citation type="submission" date="2019-11" db="EMBL/GenBank/DDBJ databases">
        <authorList>
            <person name="Feng L."/>
        </authorList>
    </citation>
    <scope>NUCLEOTIDE SEQUENCE</scope>
    <source>
        <strain evidence="2">BfaecisLFYP10</strain>
    </source>
</reference>
<gene>
    <name evidence="2" type="ORF">BFLFYP10_03906</name>
</gene>
<accession>A0A6N2X6Q8</accession>